<dbReference type="GO" id="GO:0016787">
    <property type="term" value="F:hydrolase activity"/>
    <property type="evidence" value="ECO:0007669"/>
    <property type="project" value="UniProtKB-KW"/>
</dbReference>
<dbReference type="PANTHER" id="PTHR34853">
    <property type="match status" value="1"/>
</dbReference>
<accession>A0ABY1M3Z5</accession>
<reference evidence="1 2" key="1">
    <citation type="submission" date="2017-04" db="EMBL/GenBank/DDBJ databases">
        <authorList>
            <person name="Varghese N."/>
            <person name="Submissions S."/>
        </authorList>
    </citation>
    <scope>NUCLEOTIDE SEQUENCE [LARGE SCALE GENOMIC DNA]</scope>
    <source>
        <strain evidence="1 2">J3</strain>
    </source>
</reference>
<evidence type="ECO:0000313" key="2">
    <source>
        <dbReference type="Proteomes" id="UP000193566"/>
    </source>
</evidence>
<dbReference type="InterPro" id="IPR005152">
    <property type="entry name" value="Lipase_secreted"/>
</dbReference>
<comment type="caution">
    <text evidence="1">The sequence shown here is derived from an EMBL/GenBank/DDBJ whole genome shotgun (WGS) entry which is preliminary data.</text>
</comment>
<dbReference type="Gene3D" id="3.40.50.1820">
    <property type="entry name" value="alpha/beta hydrolase"/>
    <property type="match status" value="2"/>
</dbReference>
<dbReference type="Proteomes" id="UP000193566">
    <property type="component" value="Unassembled WGS sequence"/>
</dbReference>
<sequence length="412" mass="43512">MPVLRITQSRSDESDECGRSGRTARIVHDVTRTARVPALLLTCAMALLTSLVTTPAVHASPAPGIAVDTPGTVVDVTPLEPGLSLPGASSARALAYTTQWRNGAPTTGTGALFLPHGTPPEGGWPVVAWAHGTVGLDDSCAPSRLPRTPRDTAYLDHWLGQGYAVVAADYPGLGSGGLHRYLDGQSAANSVIDIVRAGRAVDPSLSDRWVVIGQSQGGHTGLHTAHAATARAPELDFRGTLTTGAPSNLEYLFPLGFPDFPDLGLDGLTAFAAYIFAGLRDADPALDLDGYLTPLGREIVDAAERLCYDELIDEYGEVGVGEVLARPLNDDRFRAAFTDYLAVPTAGYDRPLFLAQGLRDTTVPAPLAFELIADLWAGGANAQFRTYPTGHSETMFASLPDTTGFVAELLRP</sequence>
<name>A0ABY1M3Z5_RHORH</name>
<proteinExistence type="predicted"/>
<dbReference type="InterPro" id="IPR029058">
    <property type="entry name" value="AB_hydrolase_fold"/>
</dbReference>
<gene>
    <name evidence="1" type="ORF">SAMN02745947_00073</name>
</gene>
<protein>
    <submittedName>
        <fullName evidence="1">Alpha/beta hydrolase family protein</fullName>
    </submittedName>
</protein>
<keyword evidence="2" id="KW-1185">Reference proteome</keyword>
<dbReference type="SUPFAM" id="SSF53474">
    <property type="entry name" value="alpha/beta-Hydrolases"/>
    <property type="match status" value="1"/>
</dbReference>
<dbReference type="PANTHER" id="PTHR34853:SF1">
    <property type="entry name" value="LIPASE 5"/>
    <property type="match status" value="1"/>
</dbReference>
<dbReference type="EMBL" id="FXAV01000001">
    <property type="protein sequence ID" value="SMG05954.1"/>
    <property type="molecule type" value="Genomic_DNA"/>
</dbReference>
<keyword evidence="1" id="KW-0378">Hydrolase</keyword>
<organism evidence="1 2">
    <name type="scientific">Rhodococcus rhodochrous J3</name>
    <dbReference type="NCBI Taxonomy" id="903528"/>
    <lineage>
        <taxon>Bacteria</taxon>
        <taxon>Bacillati</taxon>
        <taxon>Actinomycetota</taxon>
        <taxon>Actinomycetes</taxon>
        <taxon>Mycobacteriales</taxon>
        <taxon>Nocardiaceae</taxon>
        <taxon>Rhodococcus</taxon>
    </lineage>
</organism>
<dbReference type="PIRSF" id="PIRSF029171">
    <property type="entry name" value="Esterase_LipA"/>
    <property type="match status" value="1"/>
</dbReference>
<evidence type="ECO:0000313" key="1">
    <source>
        <dbReference type="EMBL" id="SMG05954.1"/>
    </source>
</evidence>
<dbReference type="Pfam" id="PF03583">
    <property type="entry name" value="LIP"/>
    <property type="match status" value="1"/>
</dbReference>